<organism evidence="2">
    <name type="scientific">Kitasatospora camelliae</name>
    <dbReference type="NCBI Taxonomy" id="3156397"/>
    <lineage>
        <taxon>Bacteria</taxon>
        <taxon>Bacillati</taxon>
        <taxon>Actinomycetota</taxon>
        <taxon>Actinomycetes</taxon>
        <taxon>Kitasatosporales</taxon>
        <taxon>Streptomycetaceae</taxon>
        <taxon>Kitasatospora</taxon>
    </lineage>
</organism>
<accession>A0AAU8JMS6</accession>
<sequence>MLRAALADPAHLPELLANFAVHHLGRRAAAAVARARETHPEAGDAELRAIVITRGRRVSQSEGAFVAGPLIVPAPFAFCTALLTQSRMMLELAAVAGREATDPARAAAGCHGPGGRTQRPRAVPLRRADSVSR</sequence>
<proteinExistence type="predicted"/>
<protein>
    <submittedName>
        <fullName evidence="2">Uncharacterized protein</fullName>
    </submittedName>
</protein>
<dbReference type="KEGG" id="kcm:ABWK59_00550"/>
<dbReference type="AlphaFoldDB" id="A0AAU8JMS6"/>
<dbReference type="RefSeq" id="WP_354637172.1">
    <property type="nucleotide sequence ID" value="NZ_CP159872.1"/>
</dbReference>
<evidence type="ECO:0000313" key="2">
    <source>
        <dbReference type="EMBL" id="XCM77545.1"/>
    </source>
</evidence>
<gene>
    <name evidence="2" type="ORF">ABWK59_00550</name>
</gene>
<feature type="region of interest" description="Disordered" evidence="1">
    <location>
        <begin position="102"/>
        <end position="133"/>
    </location>
</feature>
<reference evidence="2" key="1">
    <citation type="submission" date="2024-06" db="EMBL/GenBank/DDBJ databases">
        <title>The genome sequences of Kitasatospora sp. strain HUAS MG31.</title>
        <authorList>
            <person name="Mo P."/>
        </authorList>
    </citation>
    <scope>NUCLEOTIDE SEQUENCE</scope>
    <source>
        <strain evidence="2">HUAS MG31</strain>
    </source>
</reference>
<dbReference type="EMBL" id="CP159872">
    <property type="protein sequence ID" value="XCM77545.1"/>
    <property type="molecule type" value="Genomic_DNA"/>
</dbReference>
<evidence type="ECO:0000256" key="1">
    <source>
        <dbReference type="SAM" id="MobiDB-lite"/>
    </source>
</evidence>
<name>A0AAU8JMS6_9ACTN</name>